<dbReference type="Gene3D" id="3.90.1200.10">
    <property type="match status" value="1"/>
</dbReference>
<accession>A0A8J6NUY2</accession>
<dbReference type="InterPro" id="IPR002575">
    <property type="entry name" value="Aminoglycoside_PTrfase"/>
</dbReference>
<dbReference type="Pfam" id="PF01636">
    <property type="entry name" value="APH"/>
    <property type="match status" value="1"/>
</dbReference>
<dbReference type="InterPro" id="IPR029044">
    <property type="entry name" value="Nucleotide-diphossugar_trans"/>
</dbReference>
<sequence>MFDYKIVIPTAGKGSRLEGFSRYINKSLVTVAYKPIISHIIEKFPTDITIVVPLGYKKESVREYLQLAHPDREFQFIEIDKYEGEGTGLGYTLLSSKQYLQCPFIFCSNDTIVLEDIPNPDENWMGYAESEDNSQYRSVRIDGDKVYEICSKGATGDIKAYIGMAGIKNYEEFWEAMENGKNEGAYEIGESYGLRFLLEREIEAKPFTWFDTGNIDALQKTREYFRSEEEPNILEKDNEAIWFVNDMVIKYSTDSNFIKNRVKRADYLGNYVPRIISSSESMYTYKMVPGKIFSKAPKRFNFEYFLDWMDEFWEKKELSEEQHKQFKQICMTFYKEKTYQRVKAYFTRFEQIDTQEIINRQQIPKLYNILEKIDWDHISEGMPTAFHGDLHFENILINEQGRTPFTLLDWRQDFAGLIEYGDVYYDLAKLNHGLIISHELIGKDLYHVDRRLNIVNYDFLRKQSLVECENYFKEYLVMKGYELDRMEIITSLIFLNIAALHHYPYSMLLFYLGKSMLFNLIKEDYVASSNHWNGES</sequence>
<dbReference type="Proteomes" id="UP000605201">
    <property type="component" value="Unassembled WGS sequence"/>
</dbReference>
<feature type="domain" description="Aminoglycoside phosphotransferase" evidence="1">
    <location>
        <begin position="375"/>
        <end position="430"/>
    </location>
</feature>
<gene>
    <name evidence="2" type="ORF">H8D96_13540</name>
</gene>
<dbReference type="InterPro" id="IPR011009">
    <property type="entry name" value="Kinase-like_dom_sf"/>
</dbReference>
<protein>
    <recommendedName>
        <fullName evidence="1">Aminoglycoside phosphotransferase domain-containing protein</fullName>
    </recommendedName>
</protein>
<evidence type="ECO:0000313" key="2">
    <source>
        <dbReference type="EMBL" id="MBC8432928.1"/>
    </source>
</evidence>
<dbReference type="SUPFAM" id="SSF56112">
    <property type="entry name" value="Protein kinase-like (PK-like)"/>
    <property type="match status" value="1"/>
</dbReference>
<dbReference type="Gene3D" id="3.90.550.10">
    <property type="entry name" value="Spore Coat Polysaccharide Biosynthesis Protein SpsA, Chain A"/>
    <property type="match status" value="1"/>
</dbReference>
<reference evidence="2 3" key="1">
    <citation type="submission" date="2020-08" db="EMBL/GenBank/DDBJ databases">
        <title>Bridging the membrane lipid divide: bacteria of the FCB group superphylum have the potential to synthesize archaeal ether lipids.</title>
        <authorList>
            <person name="Villanueva L."/>
            <person name="Von Meijenfeldt F.A.B."/>
            <person name="Westbye A.B."/>
            <person name="Yadav S."/>
            <person name="Hopmans E.C."/>
            <person name="Dutilh B.E."/>
            <person name="Sinninghe Damste J.S."/>
        </authorList>
    </citation>
    <scope>NUCLEOTIDE SEQUENCE [LARGE SCALE GENOMIC DNA]</scope>
    <source>
        <strain evidence="2">NIOZ-UU17</strain>
    </source>
</reference>
<evidence type="ECO:0000313" key="3">
    <source>
        <dbReference type="Proteomes" id="UP000605201"/>
    </source>
</evidence>
<proteinExistence type="predicted"/>
<comment type="caution">
    <text evidence="2">The sequence shown here is derived from an EMBL/GenBank/DDBJ whole genome shotgun (WGS) entry which is preliminary data.</text>
</comment>
<dbReference type="AlphaFoldDB" id="A0A8J6NUY2"/>
<evidence type="ECO:0000259" key="1">
    <source>
        <dbReference type="Pfam" id="PF01636"/>
    </source>
</evidence>
<organism evidence="2 3">
    <name type="scientific">Candidatus Desulfatibia vada</name>
    <dbReference type="NCBI Taxonomy" id="2841696"/>
    <lineage>
        <taxon>Bacteria</taxon>
        <taxon>Pseudomonadati</taxon>
        <taxon>Thermodesulfobacteriota</taxon>
        <taxon>Desulfobacteria</taxon>
        <taxon>Desulfobacterales</taxon>
        <taxon>Desulfobacterales incertae sedis</taxon>
        <taxon>Candidatus Desulfatibia</taxon>
    </lineage>
</organism>
<dbReference type="EMBL" id="JACNIG010000254">
    <property type="protein sequence ID" value="MBC8432928.1"/>
    <property type="molecule type" value="Genomic_DNA"/>
</dbReference>
<name>A0A8J6NUY2_9BACT</name>
<dbReference type="SUPFAM" id="SSF53448">
    <property type="entry name" value="Nucleotide-diphospho-sugar transferases"/>
    <property type="match status" value="1"/>
</dbReference>